<dbReference type="SUPFAM" id="SSF51126">
    <property type="entry name" value="Pectin lyase-like"/>
    <property type="match status" value="1"/>
</dbReference>
<accession>A0A840Z2L2</accession>
<comment type="caution">
    <text evidence="1">The sequence shown here is derived from an EMBL/GenBank/DDBJ whole genome shotgun (WGS) entry which is preliminary data.</text>
</comment>
<protein>
    <submittedName>
        <fullName evidence="1">Colanic acid biosynthesis protein WcaM</fullName>
    </submittedName>
</protein>
<evidence type="ECO:0000313" key="2">
    <source>
        <dbReference type="Proteomes" id="UP000554342"/>
    </source>
</evidence>
<name>A0A840Z2L2_9SPHN</name>
<dbReference type="InterPro" id="IPR011050">
    <property type="entry name" value="Pectin_lyase_fold/virulence"/>
</dbReference>
<dbReference type="InterPro" id="IPR012334">
    <property type="entry name" value="Pectin_lyas_fold"/>
</dbReference>
<dbReference type="Proteomes" id="UP000554342">
    <property type="component" value="Unassembled WGS sequence"/>
</dbReference>
<dbReference type="EMBL" id="JACIJI010000018">
    <property type="protein sequence ID" value="MBB5720381.1"/>
    <property type="molecule type" value="Genomic_DNA"/>
</dbReference>
<dbReference type="RefSeq" id="WP_184006146.1">
    <property type="nucleotide sequence ID" value="NZ_BAABIF010000024.1"/>
</dbReference>
<dbReference type="AlphaFoldDB" id="A0A840Z2L2"/>
<proteinExistence type="predicted"/>
<keyword evidence="2" id="KW-1185">Reference proteome</keyword>
<organism evidence="1 2">
    <name type="scientific">Stakelama sediminis</name>
    <dbReference type="NCBI Taxonomy" id="463200"/>
    <lineage>
        <taxon>Bacteria</taxon>
        <taxon>Pseudomonadati</taxon>
        <taxon>Pseudomonadota</taxon>
        <taxon>Alphaproteobacteria</taxon>
        <taxon>Sphingomonadales</taxon>
        <taxon>Sphingomonadaceae</taxon>
        <taxon>Stakelama</taxon>
    </lineage>
</organism>
<sequence>MSSPSTFNRRSVILSGLFLPLLTTQRTPVPPASPAANQFQRWLESSRSAAGPVIFEAATSPVRIDGPVHVPDGMQLVIRSDLSGTPNAQLIIGGASSVLFENGATCINVPITIVDGSVSISGFRYTGSYHLAAIRIPGPGPYRNVKIDDIDVRDANYGILRSGADSQMAGGVISNSSFSNLAGDAVEWNICPNDSDILVTNLDISGIDNTGGKPNWGIGVGFAGRAYDRNWSPELYVKQFTIRNIKGRSLRQLIHVEAGRNFTIENITGNDISDRYSKNSGLETASVACYGCSDFTVDGVIADSGIILFAGAIRGQFINPSRNVTVQNIQLSRGNLSAMLGGSNSYAHFSNVKLSAGSLELKGAAAQTSLTDIAVTSANGAPPFIDTPDFLSGNMRQFRPARSDIRRKNVRFDYGR</sequence>
<gene>
    <name evidence="1" type="ORF">FHR23_003348</name>
</gene>
<evidence type="ECO:0000313" key="1">
    <source>
        <dbReference type="EMBL" id="MBB5720381.1"/>
    </source>
</evidence>
<reference evidence="1 2" key="1">
    <citation type="submission" date="2020-08" db="EMBL/GenBank/DDBJ databases">
        <title>Genomic Encyclopedia of Type Strains, Phase IV (KMG-IV): sequencing the most valuable type-strain genomes for metagenomic binning, comparative biology and taxonomic classification.</title>
        <authorList>
            <person name="Goeker M."/>
        </authorList>
    </citation>
    <scope>NUCLEOTIDE SEQUENCE [LARGE SCALE GENOMIC DNA]</scope>
    <source>
        <strain evidence="1 2">DSM 27203</strain>
    </source>
</reference>
<dbReference type="Gene3D" id="2.160.20.10">
    <property type="entry name" value="Single-stranded right-handed beta-helix, Pectin lyase-like"/>
    <property type="match status" value="1"/>
</dbReference>